<reference evidence="1" key="1">
    <citation type="journal article" date="2014" name="Front. Microbiol.">
        <title>High frequency of phylogenetically diverse reductive dehalogenase-homologous genes in deep subseafloor sedimentary metagenomes.</title>
        <authorList>
            <person name="Kawai M."/>
            <person name="Futagami T."/>
            <person name="Toyoda A."/>
            <person name="Takaki Y."/>
            <person name="Nishi S."/>
            <person name="Hori S."/>
            <person name="Arai W."/>
            <person name="Tsubouchi T."/>
            <person name="Morono Y."/>
            <person name="Uchiyama I."/>
            <person name="Ito T."/>
            <person name="Fujiyama A."/>
            <person name="Inagaki F."/>
            <person name="Takami H."/>
        </authorList>
    </citation>
    <scope>NUCLEOTIDE SEQUENCE</scope>
    <source>
        <strain evidence="1">Expedition CK06-06</strain>
    </source>
</reference>
<organism evidence="1">
    <name type="scientific">marine sediment metagenome</name>
    <dbReference type="NCBI Taxonomy" id="412755"/>
    <lineage>
        <taxon>unclassified sequences</taxon>
        <taxon>metagenomes</taxon>
        <taxon>ecological metagenomes</taxon>
    </lineage>
</organism>
<proteinExistence type="predicted"/>
<dbReference type="EMBL" id="BART01018739">
    <property type="protein sequence ID" value="GAG77458.1"/>
    <property type="molecule type" value="Genomic_DNA"/>
</dbReference>
<evidence type="ECO:0000313" key="1">
    <source>
        <dbReference type="EMBL" id="GAG77458.1"/>
    </source>
</evidence>
<dbReference type="SUPFAM" id="SSF52540">
    <property type="entry name" value="P-loop containing nucleoside triphosphate hydrolases"/>
    <property type="match status" value="1"/>
</dbReference>
<comment type="caution">
    <text evidence="1">The sequence shown here is derived from an EMBL/GenBank/DDBJ whole genome shotgun (WGS) entry which is preliminary data.</text>
</comment>
<protein>
    <submittedName>
        <fullName evidence="1">Uncharacterized protein</fullName>
    </submittedName>
</protein>
<feature type="non-terminal residue" evidence="1">
    <location>
        <position position="1"/>
    </location>
</feature>
<accession>X1AZE5</accession>
<dbReference type="AlphaFoldDB" id="X1AZE5"/>
<gene>
    <name evidence="1" type="ORF">S01H4_35279</name>
</gene>
<name>X1AZE5_9ZZZZ</name>
<sequence length="97" mass="10779">VRTVARIRGLVAELKLLVKRQSVIINFVPARLDPLVAEELKKWGIDPAATIPLDEEVYEYDLKLKPLLDLPDTSKAVRAVSDLMAKLLSGKSESLAR</sequence>
<dbReference type="InterPro" id="IPR027417">
    <property type="entry name" value="P-loop_NTPase"/>
</dbReference>
<dbReference type="Gene3D" id="3.40.50.300">
    <property type="entry name" value="P-loop containing nucleotide triphosphate hydrolases"/>
    <property type="match status" value="1"/>
</dbReference>